<dbReference type="EMBL" id="AMFJ01000192">
    <property type="protein sequence ID" value="EKE29307.1"/>
    <property type="molecule type" value="Genomic_DNA"/>
</dbReference>
<protein>
    <submittedName>
        <fullName evidence="1">Uncharacterized protein</fullName>
    </submittedName>
</protein>
<evidence type="ECO:0000313" key="1">
    <source>
        <dbReference type="EMBL" id="EKE29307.1"/>
    </source>
</evidence>
<proteinExistence type="predicted"/>
<gene>
    <name evidence="1" type="ORF">ACD_2C00192G0002</name>
</gene>
<dbReference type="AlphaFoldDB" id="K2G4Q7"/>
<organism evidence="1">
    <name type="scientific">uncultured bacterium</name>
    <name type="common">gcode 4</name>
    <dbReference type="NCBI Taxonomy" id="1234023"/>
    <lineage>
        <taxon>Bacteria</taxon>
        <taxon>environmental samples</taxon>
    </lineage>
</organism>
<reference evidence="1" key="1">
    <citation type="journal article" date="2012" name="Science">
        <title>Fermentation, hydrogen, and sulfur metabolism in multiple uncultivated bacterial phyla.</title>
        <authorList>
            <person name="Wrighton K.C."/>
            <person name="Thomas B.C."/>
            <person name="Sharon I."/>
            <person name="Miller C.S."/>
            <person name="Castelle C.J."/>
            <person name="VerBerkmoes N.C."/>
            <person name="Wilkins M.J."/>
            <person name="Hettich R.L."/>
            <person name="Lipton M.S."/>
            <person name="Williams K.H."/>
            <person name="Long P.E."/>
            <person name="Banfield J.F."/>
        </authorList>
    </citation>
    <scope>NUCLEOTIDE SEQUENCE [LARGE SCALE GENOMIC DNA]</scope>
</reference>
<sequence>MTLFLATEPDLSQDDNHYLNLSDRLVALREQANSKINAIMLSDSSNLEIDQIFWDKLSRLNKMLKSDMEEMDCHDAAYILMWWKKRAKTWPFDHREISRLWYSFVWYARIEAGEEWIFGCMDRIFNRDKLIKDWKIKIKFEVDGQVASEFDFKIWDMLTFSMIMNWWHSMTCIWKSGWEYQFISKLGDWQLSIHDLSGIYGYYWLSEALIFRGN</sequence>
<comment type="caution">
    <text evidence="1">The sequence shown here is derived from an EMBL/GenBank/DDBJ whole genome shotgun (WGS) entry which is preliminary data.</text>
</comment>
<accession>K2G4Q7</accession>
<name>K2G4Q7_9BACT</name>